<gene>
    <name evidence="2" type="ORF">EIP91_000842</name>
</gene>
<organism evidence="2 3">
    <name type="scientific">Steccherinum ochraceum</name>
    <dbReference type="NCBI Taxonomy" id="92696"/>
    <lineage>
        <taxon>Eukaryota</taxon>
        <taxon>Fungi</taxon>
        <taxon>Dikarya</taxon>
        <taxon>Basidiomycota</taxon>
        <taxon>Agaricomycotina</taxon>
        <taxon>Agaricomycetes</taxon>
        <taxon>Polyporales</taxon>
        <taxon>Steccherinaceae</taxon>
        <taxon>Steccherinum</taxon>
    </lineage>
</organism>
<sequence length="350" mass="38175">MGVPQNPFRLVHFHDQDDFLNATRPYDDGYMNYIVGTVLDNADQSPAGVNARERWGGGPQAFLGVYRGDELVLTTAKLAINFSWLIAAPRGTKQPLQSSEVHTAVLLMVSYLPSVIDTTTVDQLLGEEVLVNAFLGCWVDHMTGLGSSVKLLDTMARTRVAYATLATIPEPNPALAHHRMVRPTLSDAEEIAQLYVQFGGTSPVAGTLERGRGIMAGAIQSRRLWICKDGDIIVGFILIARMTPRTVSIKQVFVSPSHRRRGIAEAMVRTLSRFFLGAHPSGLEGSDGTDYEPEGGIRDAVCLNVGEEEAARVYVKAGFLLGAKDPVTGRDGWYPSSWRGVEYLDALSQV</sequence>
<dbReference type="Pfam" id="PF13508">
    <property type="entry name" value="Acetyltransf_7"/>
    <property type="match status" value="1"/>
</dbReference>
<keyword evidence="3" id="KW-1185">Reference proteome</keyword>
<accession>A0A4R0RSS8</accession>
<name>A0A4R0RSS8_9APHY</name>
<dbReference type="CDD" id="cd04301">
    <property type="entry name" value="NAT_SF"/>
    <property type="match status" value="1"/>
</dbReference>
<evidence type="ECO:0000313" key="3">
    <source>
        <dbReference type="Proteomes" id="UP000292702"/>
    </source>
</evidence>
<dbReference type="EMBL" id="RWJN01000012">
    <property type="protein sequence ID" value="TCD70936.1"/>
    <property type="molecule type" value="Genomic_DNA"/>
</dbReference>
<reference evidence="2 3" key="1">
    <citation type="submission" date="2018-11" db="EMBL/GenBank/DDBJ databases">
        <title>Genome assembly of Steccherinum ochraceum LE-BIN_3174, the white-rot fungus of the Steccherinaceae family (The Residual Polyporoid clade, Polyporales, Basidiomycota).</title>
        <authorList>
            <person name="Fedorova T.V."/>
            <person name="Glazunova O.A."/>
            <person name="Landesman E.O."/>
            <person name="Moiseenko K.V."/>
            <person name="Psurtseva N.V."/>
            <person name="Savinova O.S."/>
            <person name="Shakhova N.V."/>
            <person name="Tyazhelova T.V."/>
            <person name="Vasina D.V."/>
        </authorList>
    </citation>
    <scope>NUCLEOTIDE SEQUENCE [LARGE SCALE GENOMIC DNA]</scope>
    <source>
        <strain evidence="2 3">LE-BIN_3174</strain>
    </source>
</reference>
<evidence type="ECO:0000313" key="2">
    <source>
        <dbReference type="EMBL" id="TCD70936.1"/>
    </source>
</evidence>
<dbReference type="InterPro" id="IPR016181">
    <property type="entry name" value="Acyl_CoA_acyltransferase"/>
</dbReference>
<dbReference type="InterPro" id="IPR000182">
    <property type="entry name" value="GNAT_dom"/>
</dbReference>
<comment type="caution">
    <text evidence="2">The sequence shown here is derived from an EMBL/GenBank/DDBJ whole genome shotgun (WGS) entry which is preliminary data.</text>
</comment>
<dbReference type="Gene3D" id="3.40.630.30">
    <property type="match status" value="1"/>
</dbReference>
<evidence type="ECO:0000259" key="1">
    <source>
        <dbReference type="PROSITE" id="PS51186"/>
    </source>
</evidence>
<proteinExistence type="predicted"/>
<dbReference type="SUPFAM" id="SSF55729">
    <property type="entry name" value="Acyl-CoA N-acyltransferases (Nat)"/>
    <property type="match status" value="1"/>
</dbReference>
<dbReference type="AlphaFoldDB" id="A0A4R0RSS8"/>
<feature type="domain" description="N-acetyltransferase" evidence="1">
    <location>
        <begin position="176"/>
        <end position="348"/>
    </location>
</feature>
<dbReference type="PROSITE" id="PS51186">
    <property type="entry name" value="GNAT"/>
    <property type="match status" value="1"/>
</dbReference>
<dbReference type="OrthoDB" id="2523549at2759"/>
<dbReference type="GO" id="GO:0016747">
    <property type="term" value="F:acyltransferase activity, transferring groups other than amino-acyl groups"/>
    <property type="evidence" value="ECO:0007669"/>
    <property type="project" value="InterPro"/>
</dbReference>
<dbReference type="Proteomes" id="UP000292702">
    <property type="component" value="Unassembled WGS sequence"/>
</dbReference>
<protein>
    <recommendedName>
        <fullName evidence="1">N-acetyltransferase domain-containing protein</fullName>
    </recommendedName>
</protein>